<dbReference type="RefSeq" id="XP_011774547.1">
    <property type="nucleotide sequence ID" value="XM_011776245.1"/>
</dbReference>
<protein>
    <submittedName>
        <fullName evidence="1">Uncharacterized protein</fullName>
    </submittedName>
</protein>
<dbReference type="AlphaFoldDB" id="C9ZSC8"/>
<proteinExistence type="predicted"/>
<name>C9ZSC8_TRYB9</name>
<accession>C9ZSC8</accession>
<reference evidence="2" key="1">
    <citation type="journal article" date="2010" name="PLoS Negl. Trop. Dis.">
        <title>The genome sequence of Trypanosoma brucei gambiense, causative agent of chronic human african trypanosomiasis.</title>
        <authorList>
            <person name="Jackson A.P."/>
            <person name="Sanders M."/>
            <person name="Berry A."/>
            <person name="McQuillan J."/>
            <person name="Aslett M.A."/>
            <person name="Quail M.A."/>
            <person name="Chukualim B."/>
            <person name="Capewell P."/>
            <person name="MacLeod A."/>
            <person name="Melville S.E."/>
            <person name="Gibson W."/>
            <person name="Barry J.D."/>
            <person name="Berriman M."/>
            <person name="Hertz-Fowler C."/>
        </authorList>
    </citation>
    <scope>NUCLEOTIDE SEQUENCE [LARGE SCALE GENOMIC DNA]</scope>
    <source>
        <strain evidence="2">MHOM/CI/86/DAL972</strain>
    </source>
</reference>
<evidence type="ECO:0000313" key="2">
    <source>
        <dbReference type="Proteomes" id="UP000002316"/>
    </source>
</evidence>
<dbReference type="GeneID" id="23862382"/>
<dbReference type="EMBL" id="FN554970">
    <property type="protein sequence ID" value="CBH12266.1"/>
    <property type="molecule type" value="Genomic_DNA"/>
</dbReference>
<sequence>MHLHVREKGAVTVHHRLTKTRRNSPLNSIPFILPAAAIASSASSNPTSTTDSSFLAVVVVRLSKSVTSPNDEQIRSKEFSSKAGGKQRIQIRLDIISPLKRLIASKESLQVYSPGNFEHLSCSHCCLAFTRLRSSTSYRTAASKYSALLHN</sequence>
<dbReference type="Proteomes" id="UP000002316">
    <property type="component" value="Chromosome 7"/>
</dbReference>
<gene>
    <name evidence="1" type="ORF">TbgDal_VII2295</name>
</gene>
<dbReference type="KEGG" id="tbg:TbgDal_VII2295"/>
<evidence type="ECO:0000313" key="1">
    <source>
        <dbReference type="EMBL" id="CBH12266.1"/>
    </source>
</evidence>
<organism evidence="1 2">
    <name type="scientific">Trypanosoma brucei gambiense (strain MHOM/CI/86/DAL972)</name>
    <dbReference type="NCBI Taxonomy" id="679716"/>
    <lineage>
        <taxon>Eukaryota</taxon>
        <taxon>Discoba</taxon>
        <taxon>Euglenozoa</taxon>
        <taxon>Kinetoplastea</taxon>
        <taxon>Metakinetoplastina</taxon>
        <taxon>Trypanosomatida</taxon>
        <taxon>Trypanosomatidae</taxon>
        <taxon>Trypanosoma</taxon>
    </lineage>
</organism>